<evidence type="ECO:0000313" key="2">
    <source>
        <dbReference type="EMBL" id="CAG7725801.1"/>
    </source>
</evidence>
<comment type="caution">
    <text evidence="2">The sequence shown here is derived from an EMBL/GenBank/DDBJ whole genome shotgun (WGS) entry which is preliminary data.</text>
</comment>
<dbReference type="EMBL" id="CAJVCH010126955">
    <property type="protein sequence ID" value="CAG7725801.1"/>
    <property type="molecule type" value="Genomic_DNA"/>
</dbReference>
<dbReference type="Pfam" id="PF00621">
    <property type="entry name" value="RhoGEF"/>
    <property type="match status" value="1"/>
</dbReference>
<dbReference type="InterPro" id="IPR000219">
    <property type="entry name" value="DH_dom"/>
</dbReference>
<accession>A0A8J2JT61</accession>
<evidence type="ECO:0000313" key="3">
    <source>
        <dbReference type="Proteomes" id="UP000708208"/>
    </source>
</evidence>
<dbReference type="Proteomes" id="UP000708208">
    <property type="component" value="Unassembled WGS sequence"/>
</dbReference>
<protein>
    <recommendedName>
        <fullName evidence="1">DH domain-containing protein</fullName>
    </recommendedName>
</protein>
<gene>
    <name evidence="2" type="ORF">AFUS01_LOCUS14744</name>
</gene>
<proteinExistence type="predicted"/>
<feature type="non-terminal residue" evidence="2">
    <location>
        <position position="1"/>
    </location>
</feature>
<dbReference type="GO" id="GO:0005085">
    <property type="term" value="F:guanyl-nucleotide exchange factor activity"/>
    <property type="evidence" value="ECO:0007669"/>
    <property type="project" value="InterPro"/>
</dbReference>
<dbReference type="OrthoDB" id="410721at2759"/>
<evidence type="ECO:0000259" key="1">
    <source>
        <dbReference type="PROSITE" id="PS50010"/>
    </source>
</evidence>
<keyword evidence="3" id="KW-1185">Reference proteome</keyword>
<dbReference type="PROSITE" id="PS50010">
    <property type="entry name" value="DH_2"/>
    <property type="match status" value="1"/>
</dbReference>
<reference evidence="2" key="1">
    <citation type="submission" date="2021-06" db="EMBL/GenBank/DDBJ databases">
        <authorList>
            <person name="Hodson N. C."/>
            <person name="Mongue J. A."/>
            <person name="Jaron S. K."/>
        </authorList>
    </citation>
    <scope>NUCLEOTIDE SEQUENCE</scope>
</reference>
<dbReference type="AlphaFoldDB" id="A0A8J2JT61"/>
<organism evidence="2 3">
    <name type="scientific">Allacma fusca</name>
    <dbReference type="NCBI Taxonomy" id="39272"/>
    <lineage>
        <taxon>Eukaryota</taxon>
        <taxon>Metazoa</taxon>
        <taxon>Ecdysozoa</taxon>
        <taxon>Arthropoda</taxon>
        <taxon>Hexapoda</taxon>
        <taxon>Collembola</taxon>
        <taxon>Symphypleona</taxon>
        <taxon>Sminthuridae</taxon>
        <taxon>Allacma</taxon>
    </lineage>
</organism>
<feature type="domain" description="DH" evidence="1">
    <location>
        <begin position="5"/>
        <end position="163"/>
    </location>
</feature>
<sequence length="203" mass="23070">QLLDNEEDSLKQFFICELKFFRKVVAALDRYLIPAQANKLLTPQEIHSIFAHIITIITMTKRILQCVANGAPKTGWRLGEILFSTHSDHLSEITSAYSAYALNLGSSSLILGEKMTLQSFARFVLETPVPKGHLDITSLLFAPLEHLRNLCEICDEIVHHFDHWTDFSTQLKVSWILSLRTLETTRTVISVTYSNIMKHQNSG</sequence>
<name>A0A8J2JT61_9HEXA</name>